<gene>
    <name evidence="3" type="ORF">DX908_13685</name>
</gene>
<dbReference type="AlphaFoldDB" id="A0A371RL93"/>
<dbReference type="OrthoDB" id="1495425at2"/>
<keyword evidence="1" id="KW-1133">Transmembrane helix</keyword>
<dbReference type="InterPro" id="IPR025509">
    <property type="entry name" value="DUF4396"/>
</dbReference>
<accession>A0A371RL93</accession>
<feature type="transmembrane region" description="Helical" evidence="1">
    <location>
        <begin position="121"/>
        <end position="144"/>
    </location>
</feature>
<feature type="transmembrane region" description="Helical" evidence="1">
    <location>
        <begin position="82"/>
        <end position="101"/>
    </location>
</feature>
<name>A0A371RL93_9PROT</name>
<dbReference type="Pfam" id="PF14342">
    <property type="entry name" value="DUF4396"/>
    <property type="match status" value="1"/>
</dbReference>
<keyword evidence="1" id="KW-0472">Membrane</keyword>
<feature type="transmembrane region" description="Helical" evidence="1">
    <location>
        <begin position="48"/>
        <end position="70"/>
    </location>
</feature>
<dbReference type="Proteomes" id="UP000264589">
    <property type="component" value="Unassembled WGS sequence"/>
</dbReference>
<keyword evidence="1" id="KW-0812">Transmembrane</keyword>
<evidence type="ECO:0000313" key="4">
    <source>
        <dbReference type="Proteomes" id="UP000264589"/>
    </source>
</evidence>
<evidence type="ECO:0000259" key="2">
    <source>
        <dbReference type="Pfam" id="PF14342"/>
    </source>
</evidence>
<dbReference type="RefSeq" id="WP_116392858.1">
    <property type="nucleotide sequence ID" value="NZ_QUQO01000001.1"/>
</dbReference>
<sequence length="152" mass="16506">MTETHQHHHGGSHSSLVTSAQATLHCLTGCVIGEVAGLMIGVTLGLGVWSTIALATGLAYISGFTLGLLPVMRRENKTFWQAFKIIWIGEALSIGVMEIAMNFADYHMGGMTAGSVLAPQFWYGLIVAVPAGFLAAWPVNWWLLRRNLKKCH</sequence>
<keyword evidence="4" id="KW-1185">Reference proteome</keyword>
<evidence type="ECO:0000313" key="3">
    <source>
        <dbReference type="EMBL" id="RFB06224.1"/>
    </source>
</evidence>
<comment type="caution">
    <text evidence="3">The sequence shown here is derived from an EMBL/GenBank/DDBJ whole genome shotgun (WGS) entry which is preliminary data.</text>
</comment>
<dbReference type="InParanoid" id="A0A371RL93"/>
<dbReference type="EMBL" id="QUQO01000001">
    <property type="protein sequence ID" value="RFB06224.1"/>
    <property type="molecule type" value="Genomic_DNA"/>
</dbReference>
<evidence type="ECO:0000256" key="1">
    <source>
        <dbReference type="SAM" id="Phobius"/>
    </source>
</evidence>
<organism evidence="3 4">
    <name type="scientific">Parvularcula marina</name>
    <dbReference type="NCBI Taxonomy" id="2292771"/>
    <lineage>
        <taxon>Bacteria</taxon>
        <taxon>Pseudomonadati</taxon>
        <taxon>Pseudomonadota</taxon>
        <taxon>Alphaproteobacteria</taxon>
        <taxon>Parvularculales</taxon>
        <taxon>Parvularculaceae</taxon>
        <taxon>Parvularcula</taxon>
    </lineage>
</organism>
<feature type="domain" description="DUF4396" evidence="2">
    <location>
        <begin position="19"/>
        <end position="149"/>
    </location>
</feature>
<proteinExistence type="predicted"/>
<protein>
    <submittedName>
        <fullName evidence="3">DUF4396 domain-containing protein</fullName>
    </submittedName>
</protein>
<reference evidence="3 4" key="1">
    <citation type="submission" date="2018-08" db="EMBL/GenBank/DDBJ databases">
        <title>Parvularcula sp. SM1705, isolated from surface water of the South Sea China.</title>
        <authorList>
            <person name="Sun L."/>
        </authorList>
    </citation>
    <scope>NUCLEOTIDE SEQUENCE [LARGE SCALE GENOMIC DNA]</scope>
    <source>
        <strain evidence="3 4">SM1705</strain>
    </source>
</reference>